<gene>
    <name evidence="1" type="ORF">GCM10011363_11600</name>
</gene>
<proteinExistence type="predicted"/>
<evidence type="ECO:0000313" key="1">
    <source>
        <dbReference type="EMBL" id="GGB96620.1"/>
    </source>
</evidence>
<name>A0ABQ1KFF0_9RHOB</name>
<dbReference type="Proteomes" id="UP000645462">
    <property type="component" value="Unassembled WGS sequence"/>
</dbReference>
<comment type="caution">
    <text evidence="1">The sequence shown here is derived from an EMBL/GenBank/DDBJ whole genome shotgun (WGS) entry which is preliminary data.</text>
</comment>
<dbReference type="RefSeq" id="WP_188481030.1">
    <property type="nucleotide sequence ID" value="NZ_BMFC01000002.1"/>
</dbReference>
<sequence>MKYLVILVVLTAVCTGLWLGAQRDRAPDALSKTAEVLGTAVDTASVTARAALGDAKEAAEALIVHGFDHDRMVAYINGSDLSAFNKTSTKAALDGARNEPDQLRVVLDRLRDRLGVPAP</sequence>
<organism evidence="1 2">
    <name type="scientific">Marivita lacus</name>
    <dbReference type="NCBI Taxonomy" id="1323742"/>
    <lineage>
        <taxon>Bacteria</taxon>
        <taxon>Pseudomonadati</taxon>
        <taxon>Pseudomonadota</taxon>
        <taxon>Alphaproteobacteria</taxon>
        <taxon>Rhodobacterales</taxon>
        <taxon>Roseobacteraceae</taxon>
        <taxon>Marivita</taxon>
    </lineage>
</organism>
<protein>
    <submittedName>
        <fullName evidence="1">Uncharacterized protein</fullName>
    </submittedName>
</protein>
<evidence type="ECO:0000313" key="2">
    <source>
        <dbReference type="Proteomes" id="UP000645462"/>
    </source>
</evidence>
<keyword evidence="2" id="KW-1185">Reference proteome</keyword>
<reference evidence="2" key="1">
    <citation type="journal article" date="2019" name="Int. J. Syst. Evol. Microbiol.">
        <title>The Global Catalogue of Microorganisms (GCM) 10K type strain sequencing project: providing services to taxonomists for standard genome sequencing and annotation.</title>
        <authorList>
            <consortium name="The Broad Institute Genomics Platform"/>
            <consortium name="The Broad Institute Genome Sequencing Center for Infectious Disease"/>
            <person name="Wu L."/>
            <person name="Ma J."/>
        </authorList>
    </citation>
    <scope>NUCLEOTIDE SEQUENCE [LARGE SCALE GENOMIC DNA]</scope>
    <source>
        <strain evidence="2">CGMCC 1.12478</strain>
    </source>
</reference>
<dbReference type="EMBL" id="BMFC01000002">
    <property type="protein sequence ID" value="GGB96620.1"/>
    <property type="molecule type" value="Genomic_DNA"/>
</dbReference>
<accession>A0ABQ1KFF0</accession>